<feature type="transmembrane region" description="Helical" evidence="8">
    <location>
        <begin position="262"/>
        <end position="280"/>
    </location>
</feature>
<evidence type="ECO:0000256" key="1">
    <source>
        <dbReference type="ARBA" id="ARBA00004141"/>
    </source>
</evidence>
<dbReference type="PANTHER" id="PTHR11730">
    <property type="entry name" value="AMMONIUM TRANSPORTER"/>
    <property type="match status" value="1"/>
</dbReference>
<feature type="transmembrane region" description="Helical" evidence="8">
    <location>
        <begin position="18"/>
        <end position="39"/>
    </location>
</feature>
<keyword evidence="4 8" id="KW-0812">Transmembrane</keyword>
<comment type="subcellular location">
    <subcellularLocation>
        <location evidence="1">Membrane</location>
        <topology evidence="1">Multi-pass membrane protein</topology>
    </subcellularLocation>
</comment>
<feature type="transmembrane region" description="Helical" evidence="8">
    <location>
        <begin position="197"/>
        <end position="221"/>
    </location>
</feature>
<keyword evidence="11" id="KW-1185">Reference proteome</keyword>
<dbReference type="GO" id="GO:0097272">
    <property type="term" value="P:ammonium homeostasis"/>
    <property type="evidence" value="ECO:0007669"/>
    <property type="project" value="TreeGrafter"/>
</dbReference>
<gene>
    <name evidence="10" type="ORF">D515_03053</name>
</gene>
<dbReference type="AlphaFoldDB" id="R1IBY7"/>
<comment type="caution">
    <text evidence="10">The sequence shown here is derived from an EMBL/GenBank/DDBJ whole genome shotgun (WGS) entry which is preliminary data.</text>
</comment>
<dbReference type="InterPro" id="IPR029020">
    <property type="entry name" value="Ammonium/urea_transptr"/>
</dbReference>
<feature type="transmembrane region" description="Helical" evidence="8">
    <location>
        <begin position="233"/>
        <end position="255"/>
    </location>
</feature>
<feature type="transmembrane region" description="Helical" evidence="8">
    <location>
        <begin position="121"/>
        <end position="144"/>
    </location>
</feature>
<protein>
    <submittedName>
        <fullName evidence="10">Ammonium transporter</fullName>
    </submittedName>
</protein>
<dbReference type="PROSITE" id="PS01219">
    <property type="entry name" value="AMMONIUM_TRANSP"/>
    <property type="match status" value="1"/>
</dbReference>
<evidence type="ECO:0000256" key="6">
    <source>
        <dbReference type="ARBA" id="ARBA00023136"/>
    </source>
</evidence>
<evidence type="ECO:0000256" key="7">
    <source>
        <dbReference type="ARBA" id="ARBA00023177"/>
    </source>
</evidence>
<dbReference type="Gene3D" id="1.10.3430.10">
    <property type="entry name" value="Ammonium transporter AmtB like domains"/>
    <property type="match status" value="1"/>
</dbReference>
<feature type="transmembrane region" description="Helical" evidence="8">
    <location>
        <begin position="347"/>
        <end position="372"/>
    </location>
</feature>
<feature type="transmembrane region" description="Helical" evidence="8">
    <location>
        <begin position="164"/>
        <end position="185"/>
    </location>
</feature>
<dbReference type="GO" id="GO:0016020">
    <property type="term" value="C:membrane"/>
    <property type="evidence" value="ECO:0007669"/>
    <property type="project" value="UniProtKB-SubCell"/>
</dbReference>
<evidence type="ECO:0000256" key="3">
    <source>
        <dbReference type="ARBA" id="ARBA00022448"/>
    </source>
</evidence>
<evidence type="ECO:0000259" key="9">
    <source>
        <dbReference type="Pfam" id="PF00909"/>
    </source>
</evidence>
<dbReference type="eggNOG" id="COG0004">
    <property type="taxonomic scope" value="Bacteria"/>
</dbReference>
<reference evidence="10 11" key="1">
    <citation type="journal article" date="2014" name="PLoS ONE">
        <title>Grimontia indica AK16(T), sp. nov., Isolated from a Seawater Sample Reports the Presence of Pathogenic Genes Similar to Vibrio Genus.</title>
        <authorList>
            <person name="Singh A."/>
            <person name="Vaidya B."/>
            <person name="Khatri I."/>
            <person name="Srinivas T.N."/>
            <person name="Subramanian S."/>
            <person name="Korpole S."/>
            <person name="Pinnaka A.K."/>
        </authorList>
    </citation>
    <scope>NUCLEOTIDE SEQUENCE [LARGE SCALE GENOMIC DNA]</scope>
    <source>
        <strain evidence="10 11">AK16</strain>
    </source>
</reference>
<dbReference type="Proteomes" id="UP000011223">
    <property type="component" value="Unassembled WGS sequence"/>
</dbReference>
<evidence type="ECO:0000256" key="8">
    <source>
        <dbReference type="SAM" id="Phobius"/>
    </source>
</evidence>
<dbReference type="InterPro" id="IPR024041">
    <property type="entry name" value="NH4_transpt_AmtB-like_dom"/>
</dbReference>
<evidence type="ECO:0000256" key="2">
    <source>
        <dbReference type="ARBA" id="ARBA00005887"/>
    </source>
</evidence>
<sequence>MENISSAIQTLSESANTLFILIGAIMVLAMHAGFAFLEVGTVRHRNQVNALVKIMSDFGFSALAYFFIGYWVAYDVNFFSSASVLSEGNGYELVKFFFLMTFAAAIPAIISGGVAERAKFYPMLIAAAAIVAFVYPFFEGLIWNGNFGFQDWLETTFGAPFHDFAGSVVVHAVGGWIALAAIMILGVRKGRYRGGKLIAFAPSNIPFLALGAWILTVGWFGFNVMSAQTMDGISGLVAVNTLMAMVGGIVTSLIAGKNDPGFLHNGPLAGLVAVCAGSDLMHPIGALITGGVAGVLFVWLFTLIQNRFKIDDVLGVWPLHGVCGVWGGIAAGIFGSEALGGLGGVSLMAQIIGTVAGVVVAFVGGWIVYTLVEKAAGIRLSEEDEYNGADLAIHKIGATSED</sequence>
<feature type="domain" description="Ammonium transporter AmtB-like" evidence="9">
    <location>
        <begin position="19"/>
        <end position="395"/>
    </location>
</feature>
<dbReference type="SUPFAM" id="SSF111352">
    <property type="entry name" value="Ammonium transporter"/>
    <property type="match status" value="1"/>
</dbReference>
<keyword evidence="5 8" id="KW-1133">Transmembrane helix</keyword>
<feature type="transmembrane region" description="Helical" evidence="8">
    <location>
        <begin position="316"/>
        <end position="335"/>
    </location>
</feature>
<dbReference type="PANTHER" id="PTHR11730:SF89">
    <property type="entry name" value="AMMONIUM TRANSPORTER SLL0108-RELATED"/>
    <property type="match status" value="1"/>
</dbReference>
<evidence type="ECO:0000256" key="5">
    <source>
        <dbReference type="ARBA" id="ARBA00022989"/>
    </source>
</evidence>
<keyword evidence="3" id="KW-0813">Transport</keyword>
<proteinExistence type="inferred from homology"/>
<organism evidence="10 11">
    <name type="scientific">Grimontia indica</name>
    <dbReference type="NCBI Taxonomy" id="1056512"/>
    <lineage>
        <taxon>Bacteria</taxon>
        <taxon>Pseudomonadati</taxon>
        <taxon>Pseudomonadota</taxon>
        <taxon>Gammaproteobacteria</taxon>
        <taxon>Vibrionales</taxon>
        <taxon>Vibrionaceae</taxon>
        <taxon>Grimontia</taxon>
    </lineage>
</organism>
<dbReference type="Pfam" id="PF00909">
    <property type="entry name" value="Ammonium_transp"/>
    <property type="match status" value="1"/>
</dbReference>
<keyword evidence="7" id="KW-0924">Ammonia transport</keyword>
<dbReference type="InterPro" id="IPR018047">
    <property type="entry name" value="Ammonium_transpt_CS"/>
</dbReference>
<evidence type="ECO:0000313" key="11">
    <source>
        <dbReference type="Proteomes" id="UP000011223"/>
    </source>
</evidence>
<feature type="transmembrane region" description="Helical" evidence="8">
    <location>
        <begin position="51"/>
        <end position="73"/>
    </location>
</feature>
<feature type="transmembrane region" description="Helical" evidence="8">
    <location>
        <begin position="286"/>
        <end position="304"/>
    </location>
</feature>
<keyword evidence="6 8" id="KW-0472">Membrane</keyword>
<dbReference type="GO" id="GO:0008519">
    <property type="term" value="F:ammonium channel activity"/>
    <property type="evidence" value="ECO:0007669"/>
    <property type="project" value="InterPro"/>
</dbReference>
<comment type="similarity">
    <text evidence="2">Belongs to the ammonia transporter channel (TC 1.A.11.2) family.</text>
</comment>
<feature type="transmembrane region" description="Helical" evidence="8">
    <location>
        <begin position="93"/>
        <end position="114"/>
    </location>
</feature>
<dbReference type="EMBL" id="ANFM02000034">
    <property type="protein sequence ID" value="EOD78271.1"/>
    <property type="molecule type" value="Genomic_DNA"/>
</dbReference>
<dbReference type="RefSeq" id="WP_002540709.1">
    <property type="nucleotide sequence ID" value="NZ_ANFM02000034.1"/>
</dbReference>
<evidence type="ECO:0000313" key="10">
    <source>
        <dbReference type="EMBL" id="EOD78271.1"/>
    </source>
</evidence>
<evidence type="ECO:0000256" key="4">
    <source>
        <dbReference type="ARBA" id="ARBA00022692"/>
    </source>
</evidence>
<name>R1IBY7_9GAMM</name>
<accession>R1IBY7</accession>